<reference evidence="8 9" key="1">
    <citation type="journal article" date="2015" name="J. Virol.">
        <title>The Genome of a Tortoise Herpesvirus (Testudinid Herpesvirus 3) Has a Novel Structure and Contains a Large Region That Is Not Required for Replication In Vitro or Virulence In Vivo.</title>
        <authorList>
            <person name="Gandar F."/>
            <person name="Wilkie G.S."/>
            <person name="Gatherer D."/>
            <person name="Kerr K."/>
            <person name="Marlier D."/>
            <person name="Diez M."/>
            <person name="Marschang R.E."/>
            <person name="Mast J."/>
            <person name="Dewals B.G."/>
            <person name="Davison A.J."/>
            <person name="Vanderplasschen A.F."/>
        </authorList>
    </citation>
    <scope>NUCLEOTIDE SEQUENCE [LARGE SCALE GENOMIC DNA]</scope>
    <source>
        <strain evidence="4 8">1976</strain>
        <strain evidence="5 9">4295/7R</strain>
    </source>
</reference>
<dbReference type="Pfam" id="PF03327">
    <property type="entry name" value="Herpes_VP19C"/>
    <property type="match status" value="1"/>
</dbReference>
<dbReference type="EMBL" id="KM924292">
    <property type="protein sequence ID" value="AIU39241.1"/>
    <property type="molecule type" value="Genomic_DNA"/>
</dbReference>
<evidence type="ECO:0000313" key="8">
    <source>
        <dbReference type="Proteomes" id="UP000208106"/>
    </source>
</evidence>
<dbReference type="InterPro" id="IPR004999">
    <property type="entry name" value="Herpes_1"/>
</dbReference>
<gene>
    <name evidence="6" type="primary">ORF63</name>
    <name evidence="4" type="synonym">UL38</name>
</gene>
<dbReference type="Proteomes" id="UP000100290">
    <property type="component" value="Segment"/>
</dbReference>
<evidence type="ECO:0000313" key="9">
    <source>
        <dbReference type="Proteomes" id="UP000240599"/>
    </source>
</evidence>
<evidence type="ECO:0000313" key="4">
    <source>
        <dbReference type="EMBL" id="AIU39241.1"/>
    </source>
</evidence>
<evidence type="ECO:0000256" key="3">
    <source>
        <dbReference type="ARBA" id="ARBA00022844"/>
    </source>
</evidence>
<evidence type="ECO:0000256" key="1">
    <source>
        <dbReference type="ARBA" id="ARBA00022561"/>
    </source>
</evidence>
<evidence type="ECO:0000313" key="7">
    <source>
        <dbReference type="Proteomes" id="UP000100290"/>
    </source>
</evidence>
<evidence type="ECO:0000313" key="5">
    <source>
        <dbReference type="EMBL" id="AIU39351.1"/>
    </source>
</evidence>
<dbReference type="GO" id="GO:0019069">
    <property type="term" value="P:viral capsid assembly"/>
    <property type="evidence" value="ECO:0007669"/>
    <property type="project" value="InterPro"/>
</dbReference>
<evidence type="ECO:0000256" key="2">
    <source>
        <dbReference type="ARBA" id="ARBA00022562"/>
    </source>
</evidence>
<accession>A0A0K1R1C3</accession>
<sequence>MNLARIQNKLIRHDKQRSYLPSRANILDTIASSDEVTSSARKLLSTGFGRHFPMDKSLYQAGASTTEKNETVISAFLKMQRSGSQPHDMVVLTNHLTCCDFFEPEHDIHGTPILKLRSVGDIVEACRASNRENNSARALNELLTGLARTVPLNLVQHNQMMVENSLVSFMFLVAALADSYPSRAADPVLTFIKTAYTGSKETELFGAIINLMVECKVFPHRFLTPDGPFMSAIDGEGMAMVTLLMRGVVEAAAVLEPSYQRQVKCHGNSTKFIIPACAFIDMDEYMRIPISNAFYLYFMFVYHQQRDNCRAQVFIIKSIHREGAMREILDNYFMAVRTTNTRQGYLNNVDGAARVADVEDTQGDRFPLFDNEEENDENRRRFNVRLDHRPTWDTVCYGAFSRVGTVTSALPPTESINFAIKKYGSIDIKMVTIPGVYWTFGDWFECA</sequence>
<dbReference type="OrthoDB" id="5868at10239"/>
<keyword evidence="1" id="KW-0167">Capsid protein</keyword>
<dbReference type="EMBL" id="KT008627">
    <property type="protein sequence ID" value="AKV40710.1"/>
    <property type="molecule type" value="Genomic_DNA"/>
</dbReference>
<dbReference type="GO" id="GO:0003677">
    <property type="term" value="F:DNA binding"/>
    <property type="evidence" value="ECO:0007669"/>
    <property type="project" value="InterPro"/>
</dbReference>
<dbReference type="Proteomes" id="UP000208106">
    <property type="component" value="Segment"/>
</dbReference>
<dbReference type="EMBL" id="KM924293">
    <property type="protein sequence ID" value="AIU39351.1"/>
    <property type="molecule type" value="Genomic_DNA"/>
</dbReference>
<organism evidence="6 7">
    <name type="scientific">Testudinid alphaherpesvirus 3</name>
    <dbReference type="NCBI Taxonomy" id="2560801"/>
    <lineage>
        <taxon>Viruses</taxon>
        <taxon>Duplodnaviria</taxon>
        <taxon>Heunggongvirae</taxon>
        <taxon>Peploviricota</taxon>
        <taxon>Herviviricetes</taxon>
        <taxon>Herpesvirales</taxon>
        <taxon>Orthoherpesviridae</taxon>
        <taxon>Alphaherpesvirinae</taxon>
        <taxon>Scutavirus</taxon>
        <taxon>Scutavirus testudinidalpha3</taxon>
    </lineage>
</organism>
<dbReference type="KEGG" id="vg:26122522"/>
<name>A0A0K1R1C3_9ALPH</name>
<reference evidence="6 7" key="2">
    <citation type="journal article" date="2015" name="PLoS ONE">
        <title>A Genomic Approach to Unravel Host-Pathogen Interaction in Chelonians: The Example of Testudinid Herpesvirus 3.</title>
        <authorList>
            <person name="Origgi F.C."/>
            <person name="Tecilla M."/>
            <person name="Pilo P."/>
            <person name="Aloisio F."/>
            <person name="Otten P."/>
            <person name="Aguilar-Bultet L."/>
            <person name="Sattler U."/>
            <person name="Roccabianca P."/>
            <person name="Romero C.H."/>
            <person name="Bloom D.C."/>
            <person name="Jacobson E.R."/>
        </authorList>
    </citation>
    <scope>NUCLEOTIDE SEQUENCE [LARGE SCALE GENOMIC DNA]</scope>
    <source>
        <strain evidence="6">US1976/98</strain>
    </source>
</reference>
<keyword evidence="8" id="KW-1185">Reference proteome</keyword>
<protein>
    <submittedName>
        <fullName evidence="4">Capsid triplex subunit 1</fullName>
    </submittedName>
    <submittedName>
        <fullName evidence="6">UL38 capsid protein</fullName>
    </submittedName>
</protein>
<keyword evidence="3" id="KW-0946">Virion</keyword>
<keyword evidence="2" id="KW-1048">Host nucleus</keyword>
<dbReference type="GO" id="GO:0019028">
    <property type="term" value="C:viral capsid"/>
    <property type="evidence" value="ECO:0007669"/>
    <property type="project" value="UniProtKB-KW"/>
</dbReference>
<evidence type="ECO:0000313" key="6">
    <source>
        <dbReference type="EMBL" id="AKV40710.1"/>
    </source>
</evidence>
<proteinExistence type="predicted"/>
<dbReference type="Proteomes" id="UP000240599">
    <property type="component" value="Segment"/>
</dbReference>